<evidence type="ECO:0000313" key="2">
    <source>
        <dbReference type="EMBL" id="WXB12299.1"/>
    </source>
</evidence>
<dbReference type="InterPro" id="IPR001279">
    <property type="entry name" value="Metallo-B-lactamas"/>
</dbReference>
<dbReference type="RefSeq" id="WP_394821921.1">
    <property type="nucleotide sequence ID" value="NZ_CP089984.1"/>
</dbReference>
<dbReference type="InterPro" id="IPR036866">
    <property type="entry name" value="RibonucZ/Hydroxyglut_hydro"/>
</dbReference>
<organism evidence="2 3">
    <name type="scientific">Pendulispora albinea</name>
    <dbReference type="NCBI Taxonomy" id="2741071"/>
    <lineage>
        <taxon>Bacteria</taxon>
        <taxon>Pseudomonadati</taxon>
        <taxon>Myxococcota</taxon>
        <taxon>Myxococcia</taxon>
        <taxon>Myxococcales</taxon>
        <taxon>Sorangiineae</taxon>
        <taxon>Pendulisporaceae</taxon>
        <taxon>Pendulispora</taxon>
    </lineage>
</organism>
<feature type="domain" description="Metallo-beta-lactamase" evidence="1">
    <location>
        <begin position="39"/>
        <end position="228"/>
    </location>
</feature>
<gene>
    <name evidence="2" type="ORF">LZC94_31180</name>
</gene>
<dbReference type="SMART" id="SM00849">
    <property type="entry name" value="Lactamase_B"/>
    <property type="match status" value="1"/>
</dbReference>
<accession>A0ABZ2LRS1</accession>
<dbReference type="Gene3D" id="3.60.15.10">
    <property type="entry name" value="Ribonuclease Z/Hydroxyacylglutathione hydrolase-like"/>
    <property type="match status" value="1"/>
</dbReference>
<dbReference type="EMBL" id="CP089984">
    <property type="protein sequence ID" value="WXB12299.1"/>
    <property type="molecule type" value="Genomic_DNA"/>
</dbReference>
<keyword evidence="3" id="KW-1185">Reference proteome</keyword>
<dbReference type="Pfam" id="PF00753">
    <property type="entry name" value="Lactamase_B"/>
    <property type="match status" value="1"/>
</dbReference>
<protein>
    <submittedName>
        <fullName evidence="2">MBL fold metallo-hydrolase</fullName>
    </submittedName>
</protein>
<evidence type="ECO:0000313" key="3">
    <source>
        <dbReference type="Proteomes" id="UP001370348"/>
    </source>
</evidence>
<dbReference type="PANTHER" id="PTHR42951">
    <property type="entry name" value="METALLO-BETA-LACTAMASE DOMAIN-CONTAINING"/>
    <property type="match status" value="1"/>
</dbReference>
<dbReference type="PANTHER" id="PTHR42951:SF20">
    <property type="entry name" value="BETA LACTAMASE"/>
    <property type="match status" value="1"/>
</dbReference>
<dbReference type="InterPro" id="IPR050855">
    <property type="entry name" value="NDM-1-like"/>
</dbReference>
<proteinExistence type="predicted"/>
<reference evidence="2 3" key="1">
    <citation type="submission" date="2021-12" db="EMBL/GenBank/DDBJ databases">
        <title>Discovery of the Pendulisporaceae a myxobacterial family with distinct sporulation behavior and unique specialized metabolism.</title>
        <authorList>
            <person name="Garcia R."/>
            <person name="Popoff A."/>
            <person name="Bader C.D."/>
            <person name="Loehr J."/>
            <person name="Walesch S."/>
            <person name="Walt C."/>
            <person name="Boldt J."/>
            <person name="Bunk B."/>
            <person name="Haeckl F.J.F.P.J."/>
            <person name="Gunesch A.P."/>
            <person name="Birkelbach J."/>
            <person name="Nuebel U."/>
            <person name="Pietschmann T."/>
            <person name="Bach T."/>
            <person name="Mueller R."/>
        </authorList>
    </citation>
    <scope>NUCLEOTIDE SEQUENCE [LARGE SCALE GENOMIC DNA]</scope>
    <source>
        <strain evidence="2 3">MSr11954</strain>
    </source>
</reference>
<evidence type="ECO:0000259" key="1">
    <source>
        <dbReference type="SMART" id="SM00849"/>
    </source>
</evidence>
<name>A0ABZ2LRS1_9BACT</name>
<dbReference type="SUPFAM" id="SSF56281">
    <property type="entry name" value="Metallo-hydrolase/oxidoreductase"/>
    <property type="match status" value="1"/>
</dbReference>
<dbReference type="Proteomes" id="UP001370348">
    <property type="component" value="Chromosome"/>
</dbReference>
<sequence>MITMQPAGAAFASTADVEPKRITFEQLSAHAWAYTAEGDPNSGVIIGKDSCVVIDATATPLLARDLIARIRAITDKPIKHVVLTHYHAVRVLGASAYSGEGATEIIASRATRELIVERGQADMDSEIGRFPRLFAGAETIPGLTWPTLTFERSMTLHLGDLEVQVQQPGMGHTRGDTIVWLPEEKVLFSGDLVEFESAAYTGDAHLGAWPETLRKLRALGPEKLVPGRGRALGTAAEAQKAIDYTARFISALYDTAVSAVRDGADLKETMRRVRARMDPEFSHVFIYEHCLPFDVSRAFDEAHGVEHPVIWTAERDRAMWEALR</sequence>
<dbReference type="CDD" id="cd16282">
    <property type="entry name" value="metallo-hydrolase-like_MBL-fold"/>
    <property type="match status" value="1"/>
</dbReference>